<proteinExistence type="predicted"/>
<protein>
    <submittedName>
        <fullName evidence="1">1572_t:CDS:1</fullName>
    </submittedName>
</protein>
<keyword evidence="2" id="KW-1185">Reference proteome</keyword>
<name>A0A9W4SHG5_9GLOM</name>
<dbReference type="AlphaFoldDB" id="A0A9W4SHG5"/>
<reference evidence="1" key="1">
    <citation type="submission" date="2022-08" db="EMBL/GenBank/DDBJ databases">
        <authorList>
            <person name="Kallberg Y."/>
            <person name="Tangrot J."/>
            <person name="Rosling A."/>
        </authorList>
    </citation>
    <scope>NUCLEOTIDE SEQUENCE</scope>
    <source>
        <strain evidence="1">Wild A</strain>
    </source>
</reference>
<dbReference type="OrthoDB" id="2306360at2759"/>
<gene>
    <name evidence="1" type="ORF">FWILDA_LOCUS3687</name>
</gene>
<evidence type="ECO:0000313" key="1">
    <source>
        <dbReference type="EMBL" id="CAI2168651.1"/>
    </source>
</evidence>
<dbReference type="Proteomes" id="UP001153678">
    <property type="component" value="Unassembled WGS sequence"/>
</dbReference>
<dbReference type="InterPro" id="IPR032675">
    <property type="entry name" value="LRR_dom_sf"/>
</dbReference>
<sequence length="450" mass="52461">MISSFSSECLLNIFENFLTGNNDLKNCILVNRNWSSLAISVLWKNPLTETLKVKQSISVITTYITCLPQESKDSLIANGLQLPEKVLRRELYDYPSHLQILNYQNLYDAIIDWIEESHQEDIMFHQYQLLDHIFRMFMVKCINIRRIDISNLDDSTKIIHFPLLPNSDEFLSNVKEFSCNGSRNSDFIYLLSQKCTQINSFHLKGQNNGLARLIDMQKVPIKSLEVDFRTMPILSIEKVIQKNSNSITKLKLTGSSRLFRIDCQNLKELVLDLNMDLVGLAKKFGVSIFPKLVKLDISIINLNLKFICKFLKNHGGIKYLYIRKSCYLAYLNDTSEIGDLMKILVKYCHNLVEYRGPFSILYEEINECFLLKLFKACLNLEKLWFWGENQLVNISELVTILSNYVPKRLNTLYMDPLWVIDVDSLDIFLNEHKNLDLDIPFLKTSREEYV</sequence>
<evidence type="ECO:0000313" key="2">
    <source>
        <dbReference type="Proteomes" id="UP001153678"/>
    </source>
</evidence>
<comment type="caution">
    <text evidence="1">The sequence shown here is derived from an EMBL/GenBank/DDBJ whole genome shotgun (WGS) entry which is preliminary data.</text>
</comment>
<accession>A0A9W4SHG5</accession>
<dbReference type="Gene3D" id="3.80.10.10">
    <property type="entry name" value="Ribonuclease Inhibitor"/>
    <property type="match status" value="1"/>
</dbReference>
<organism evidence="1 2">
    <name type="scientific">Funneliformis geosporum</name>
    <dbReference type="NCBI Taxonomy" id="1117311"/>
    <lineage>
        <taxon>Eukaryota</taxon>
        <taxon>Fungi</taxon>
        <taxon>Fungi incertae sedis</taxon>
        <taxon>Mucoromycota</taxon>
        <taxon>Glomeromycotina</taxon>
        <taxon>Glomeromycetes</taxon>
        <taxon>Glomerales</taxon>
        <taxon>Glomeraceae</taxon>
        <taxon>Funneliformis</taxon>
    </lineage>
</organism>
<dbReference type="EMBL" id="CAMKVN010000506">
    <property type="protein sequence ID" value="CAI2168651.1"/>
    <property type="molecule type" value="Genomic_DNA"/>
</dbReference>